<organism evidence="4">
    <name type="scientific">Musa acuminata subsp. malaccensis</name>
    <name type="common">Wild banana</name>
    <name type="synonym">Musa malaccensis</name>
    <dbReference type="NCBI Taxonomy" id="214687"/>
    <lineage>
        <taxon>Eukaryota</taxon>
        <taxon>Viridiplantae</taxon>
        <taxon>Streptophyta</taxon>
        <taxon>Embryophyta</taxon>
        <taxon>Tracheophyta</taxon>
        <taxon>Spermatophyta</taxon>
        <taxon>Magnoliopsida</taxon>
        <taxon>Liliopsida</taxon>
        <taxon>Zingiberales</taxon>
        <taxon>Musaceae</taxon>
        <taxon>Musa</taxon>
    </lineage>
</organism>
<evidence type="ECO:0000256" key="1">
    <source>
        <dbReference type="ARBA" id="ARBA00022860"/>
    </source>
</evidence>
<dbReference type="PROSITE" id="PS50096">
    <property type="entry name" value="IQ"/>
    <property type="match status" value="2"/>
</dbReference>
<dbReference type="EMBL" id="HG996469">
    <property type="protein sequence ID" value="CAG1844531.1"/>
    <property type="molecule type" value="Genomic_DNA"/>
</dbReference>
<sequence>MGKSPAKWIKAVIFGKRSSRSHTSKGKDGLKPGVDKEHFSVGEPSHVTVKSPVINQPVLVSNNSIGTSSENRTDSTLVTGAVRVESQEIVGHQASSNPAKALEERAATKVQAAFRGYQSRRVFCALKGIIRLQVLIRGHLVRRQSVTTLHCMWGIVKFQALVRGRRVRLSGIGLEVSCLVLQANNLFAFPQLLSALPVTKPVQIHYDPAEPNSVFSWLERWTSSHFGIHFLDQKSLSM</sequence>
<dbReference type="CDD" id="cd23767">
    <property type="entry name" value="IQCD"/>
    <property type="match status" value="1"/>
</dbReference>
<dbReference type="InterPro" id="IPR000048">
    <property type="entry name" value="IQ_motif_EF-hand-BS"/>
</dbReference>
<gene>
    <name evidence="4" type="ORF">GSMUA_143270.1</name>
</gene>
<reference evidence="4" key="1">
    <citation type="submission" date="2021-03" db="EMBL/GenBank/DDBJ databases">
        <authorList>
            <consortium name="Genoscope - CEA"/>
            <person name="William W."/>
        </authorList>
    </citation>
    <scope>NUCLEOTIDE SEQUENCE</scope>
    <source>
        <strain evidence="4">Doubled-haploid Pahang</strain>
    </source>
</reference>
<keyword evidence="1" id="KW-0112">Calmodulin-binding</keyword>
<proteinExistence type="inferred from homology"/>
<feature type="region of interest" description="Disordered" evidence="3">
    <location>
        <begin position="17"/>
        <end position="40"/>
    </location>
</feature>
<comment type="similarity">
    <text evidence="2">Belongs to the IQD family.</text>
</comment>
<evidence type="ECO:0000313" key="4">
    <source>
        <dbReference type="EMBL" id="CAG1844531.1"/>
    </source>
</evidence>
<name>A0A8D7AAM9_MUSAM</name>
<feature type="compositionally biased region" description="Basic and acidic residues" evidence="3">
    <location>
        <begin position="25"/>
        <end position="40"/>
    </location>
</feature>
<evidence type="ECO:0000256" key="2">
    <source>
        <dbReference type="ARBA" id="ARBA00024341"/>
    </source>
</evidence>
<dbReference type="AlphaFoldDB" id="A0A8D7AAM9"/>
<dbReference type="PANTHER" id="PTHR32295">
    <property type="entry name" value="IQ-DOMAIN 5-RELATED"/>
    <property type="match status" value="1"/>
</dbReference>
<protein>
    <submittedName>
        <fullName evidence="4">(wild Malaysian banana) hypothetical protein</fullName>
    </submittedName>
</protein>
<dbReference type="GO" id="GO:0005516">
    <property type="term" value="F:calmodulin binding"/>
    <property type="evidence" value="ECO:0007669"/>
    <property type="project" value="UniProtKB-KW"/>
</dbReference>
<accession>A0A8D7AAM9</accession>
<dbReference type="Gene3D" id="1.20.5.190">
    <property type="match status" value="1"/>
</dbReference>
<dbReference type="Pfam" id="PF00612">
    <property type="entry name" value="IQ"/>
    <property type="match status" value="2"/>
</dbReference>
<dbReference type="PANTHER" id="PTHR32295:SF281">
    <property type="entry name" value="PROTEIN IQ-DOMAIN 31"/>
    <property type="match status" value="1"/>
</dbReference>
<evidence type="ECO:0000256" key="3">
    <source>
        <dbReference type="SAM" id="MobiDB-lite"/>
    </source>
</evidence>